<reference evidence="3" key="1">
    <citation type="journal article" date="2002" name="Science">
        <title>The draft genome of Ciona intestinalis: insights into chordate and vertebrate origins.</title>
        <authorList>
            <person name="Dehal P."/>
            <person name="Satou Y."/>
            <person name="Campbell R.K."/>
            <person name="Chapman J."/>
            <person name="Degnan B."/>
            <person name="De Tomaso A."/>
            <person name="Davidson B."/>
            <person name="Di Gregorio A."/>
            <person name="Gelpke M."/>
            <person name="Goodstein D.M."/>
            <person name="Harafuji N."/>
            <person name="Hastings K.E."/>
            <person name="Ho I."/>
            <person name="Hotta K."/>
            <person name="Huang W."/>
            <person name="Kawashima T."/>
            <person name="Lemaire P."/>
            <person name="Martinez D."/>
            <person name="Meinertzhagen I.A."/>
            <person name="Necula S."/>
            <person name="Nonaka M."/>
            <person name="Putnam N."/>
            <person name="Rash S."/>
            <person name="Saiga H."/>
            <person name="Satake M."/>
            <person name="Terry A."/>
            <person name="Yamada L."/>
            <person name="Wang H.G."/>
            <person name="Awazu S."/>
            <person name="Azumi K."/>
            <person name="Boore J."/>
            <person name="Branno M."/>
            <person name="Chin-Bow S."/>
            <person name="DeSantis R."/>
            <person name="Doyle S."/>
            <person name="Francino P."/>
            <person name="Keys D.N."/>
            <person name="Haga S."/>
            <person name="Hayashi H."/>
            <person name="Hino K."/>
            <person name="Imai K.S."/>
            <person name="Inaba K."/>
            <person name="Kano S."/>
            <person name="Kobayashi K."/>
            <person name="Kobayashi M."/>
            <person name="Lee B.I."/>
            <person name="Makabe K.W."/>
            <person name="Manohar C."/>
            <person name="Matassi G."/>
            <person name="Medina M."/>
            <person name="Mochizuki Y."/>
            <person name="Mount S."/>
            <person name="Morishita T."/>
            <person name="Miura S."/>
            <person name="Nakayama A."/>
            <person name="Nishizaka S."/>
            <person name="Nomoto H."/>
            <person name="Ohta F."/>
            <person name="Oishi K."/>
            <person name="Rigoutsos I."/>
            <person name="Sano M."/>
            <person name="Sasaki A."/>
            <person name="Sasakura Y."/>
            <person name="Shoguchi E."/>
            <person name="Shin-i T."/>
            <person name="Spagnuolo A."/>
            <person name="Stainier D."/>
            <person name="Suzuki M.M."/>
            <person name="Tassy O."/>
            <person name="Takatori N."/>
            <person name="Tokuoka M."/>
            <person name="Yagi K."/>
            <person name="Yoshizaki F."/>
            <person name="Wada S."/>
            <person name="Zhang C."/>
            <person name="Hyatt P.D."/>
            <person name="Larimer F."/>
            <person name="Detter C."/>
            <person name="Doggett N."/>
            <person name="Glavina T."/>
            <person name="Hawkins T."/>
            <person name="Richardson P."/>
            <person name="Lucas S."/>
            <person name="Kohara Y."/>
            <person name="Levine M."/>
            <person name="Satoh N."/>
            <person name="Rokhsar D.S."/>
        </authorList>
    </citation>
    <scope>NUCLEOTIDE SEQUENCE [LARGE SCALE GENOMIC DNA]</scope>
</reference>
<proteinExistence type="predicted"/>
<evidence type="ECO:0000313" key="3">
    <source>
        <dbReference type="Proteomes" id="UP000008144"/>
    </source>
</evidence>
<reference evidence="2" key="3">
    <citation type="submission" date="2025-09" db="UniProtKB">
        <authorList>
            <consortium name="Ensembl"/>
        </authorList>
    </citation>
    <scope>IDENTIFICATION</scope>
</reference>
<dbReference type="AlphaFoldDB" id="F6ZMZ8"/>
<accession>F6ZMZ8</accession>
<dbReference type="HOGENOM" id="CLU_1735531_0_0_1"/>
<feature type="region of interest" description="Disordered" evidence="1">
    <location>
        <begin position="36"/>
        <end position="57"/>
    </location>
</feature>
<evidence type="ECO:0000256" key="1">
    <source>
        <dbReference type="SAM" id="MobiDB-lite"/>
    </source>
</evidence>
<keyword evidence="3" id="KW-1185">Reference proteome</keyword>
<dbReference type="Ensembl" id="ENSCINT00000006954.3">
    <property type="protein sequence ID" value="ENSCINP00000006954.3"/>
    <property type="gene ID" value="ENSCING00000003397.3"/>
</dbReference>
<organism evidence="2 3">
    <name type="scientific">Ciona intestinalis</name>
    <name type="common">Transparent sea squirt</name>
    <name type="synonym">Ascidia intestinalis</name>
    <dbReference type="NCBI Taxonomy" id="7719"/>
    <lineage>
        <taxon>Eukaryota</taxon>
        <taxon>Metazoa</taxon>
        <taxon>Chordata</taxon>
        <taxon>Tunicata</taxon>
        <taxon>Ascidiacea</taxon>
        <taxon>Phlebobranchia</taxon>
        <taxon>Cionidae</taxon>
        <taxon>Ciona</taxon>
    </lineage>
</organism>
<dbReference type="Proteomes" id="UP000008144">
    <property type="component" value="Unassembled WGS sequence"/>
</dbReference>
<dbReference type="InParanoid" id="F6ZMZ8"/>
<sequence length="151" mass="17476">MKHVTNPRNWYHRDISRHIIQSLVQTGERLQLQDSETNITKQRSSKNPDHYNALKRYRRRKEPSLLDLVTSSAKEGSIKVIITKKRKSNVTLPRIQAPLDGGMEEATRDKRERITINESKPAIEEMPSAREEKIKIPIFGKNFTSVSLLCL</sequence>
<evidence type="ECO:0000313" key="2">
    <source>
        <dbReference type="Ensembl" id="ENSCINP00000006954.3"/>
    </source>
</evidence>
<reference evidence="2" key="2">
    <citation type="submission" date="2025-08" db="UniProtKB">
        <authorList>
            <consortium name="Ensembl"/>
        </authorList>
    </citation>
    <scope>IDENTIFICATION</scope>
</reference>
<name>F6ZMZ8_CIOIN</name>
<protein>
    <submittedName>
        <fullName evidence="2">Uncharacterized protein</fullName>
    </submittedName>
</protein>